<dbReference type="AlphaFoldDB" id="A0A368UKL3"/>
<proteinExistence type="predicted"/>
<evidence type="ECO:0000313" key="2">
    <source>
        <dbReference type="Proteomes" id="UP000252733"/>
    </source>
</evidence>
<comment type="caution">
    <text evidence="1">The sequence shown here is derived from an EMBL/GenBank/DDBJ whole genome shotgun (WGS) entry which is preliminary data.</text>
</comment>
<name>A0A368UKL3_9BACT</name>
<gene>
    <name evidence="1" type="ORF">DFO77_1562</name>
</gene>
<evidence type="ECO:0000313" key="1">
    <source>
        <dbReference type="EMBL" id="RCW21179.1"/>
    </source>
</evidence>
<organism evidence="1 2">
    <name type="scientific">Marinilabilia salmonicolor</name>
    <dbReference type="NCBI Taxonomy" id="989"/>
    <lineage>
        <taxon>Bacteria</taxon>
        <taxon>Pseudomonadati</taxon>
        <taxon>Bacteroidota</taxon>
        <taxon>Bacteroidia</taxon>
        <taxon>Marinilabiliales</taxon>
        <taxon>Marinilabiliaceae</taxon>
        <taxon>Marinilabilia</taxon>
    </lineage>
</organism>
<keyword evidence="2" id="KW-1185">Reference proteome</keyword>
<reference evidence="1 2" key="1">
    <citation type="submission" date="2018-07" db="EMBL/GenBank/DDBJ databases">
        <title>Freshwater and sediment microbial communities from various areas in North America, analyzing microbe dynamics in response to fracking.</title>
        <authorList>
            <person name="Lamendella R."/>
        </authorList>
    </citation>
    <scope>NUCLEOTIDE SEQUENCE [LARGE SCALE GENOMIC DNA]</scope>
    <source>
        <strain evidence="1 2">160A</strain>
    </source>
</reference>
<dbReference type="EMBL" id="QPIZ01000056">
    <property type="protein sequence ID" value="RCW21179.1"/>
    <property type="molecule type" value="Genomic_DNA"/>
</dbReference>
<sequence>MKMLHCFYLAKLLIFFENVNKLLFRMGKRPYILYLRYQKIKD</sequence>
<accession>A0A368UKL3</accession>
<dbReference type="Proteomes" id="UP000252733">
    <property type="component" value="Unassembled WGS sequence"/>
</dbReference>
<protein>
    <submittedName>
        <fullName evidence="1">Uncharacterized protein</fullName>
    </submittedName>
</protein>